<dbReference type="InterPro" id="IPR013563">
    <property type="entry name" value="Oligopep_ABC_C"/>
</dbReference>
<keyword evidence="7" id="KW-0472">Membrane</keyword>
<dbReference type="PROSITE" id="PS50893">
    <property type="entry name" value="ABC_TRANSPORTER_2"/>
    <property type="match status" value="1"/>
</dbReference>
<keyword evidence="5" id="KW-0547">Nucleotide-binding</keyword>
<evidence type="ECO:0000256" key="7">
    <source>
        <dbReference type="ARBA" id="ARBA00023136"/>
    </source>
</evidence>
<dbReference type="Gene3D" id="3.40.50.300">
    <property type="entry name" value="P-loop containing nucleotide triphosphate hydrolases"/>
    <property type="match status" value="1"/>
</dbReference>
<dbReference type="PANTHER" id="PTHR43297">
    <property type="entry name" value="OLIGOPEPTIDE TRANSPORT ATP-BINDING PROTEIN APPD"/>
    <property type="match status" value="1"/>
</dbReference>
<proteinExistence type="inferred from homology"/>
<keyword evidence="4" id="KW-1003">Cell membrane</keyword>
<protein>
    <submittedName>
        <fullName evidence="9">ABC transporter ATP-binding protein</fullName>
    </submittedName>
</protein>
<organism evidence="9 10">
    <name type="scientific">Phytohabitans maris</name>
    <dbReference type="NCBI Taxonomy" id="3071409"/>
    <lineage>
        <taxon>Bacteria</taxon>
        <taxon>Bacillati</taxon>
        <taxon>Actinomycetota</taxon>
        <taxon>Actinomycetes</taxon>
        <taxon>Micromonosporales</taxon>
        <taxon>Micromonosporaceae</taxon>
    </lineage>
</organism>
<dbReference type="GO" id="GO:0005524">
    <property type="term" value="F:ATP binding"/>
    <property type="evidence" value="ECO:0007669"/>
    <property type="project" value="UniProtKB-KW"/>
</dbReference>
<dbReference type="SUPFAM" id="SSF52540">
    <property type="entry name" value="P-loop containing nucleoside triphosphate hydrolases"/>
    <property type="match status" value="1"/>
</dbReference>
<keyword evidence="3" id="KW-0813">Transport</keyword>
<feature type="domain" description="ABC transporter" evidence="8">
    <location>
        <begin position="4"/>
        <end position="255"/>
    </location>
</feature>
<evidence type="ECO:0000256" key="5">
    <source>
        <dbReference type="ARBA" id="ARBA00022741"/>
    </source>
</evidence>
<evidence type="ECO:0000313" key="9">
    <source>
        <dbReference type="EMBL" id="MDQ7910095.1"/>
    </source>
</evidence>
<dbReference type="InterPro" id="IPR003593">
    <property type="entry name" value="AAA+_ATPase"/>
</dbReference>
<dbReference type="NCBIfam" id="TIGR01727">
    <property type="entry name" value="oligo_HPY"/>
    <property type="match status" value="1"/>
</dbReference>
<keyword evidence="10" id="KW-1185">Reference proteome</keyword>
<evidence type="ECO:0000259" key="8">
    <source>
        <dbReference type="PROSITE" id="PS50893"/>
    </source>
</evidence>
<evidence type="ECO:0000256" key="6">
    <source>
        <dbReference type="ARBA" id="ARBA00022840"/>
    </source>
</evidence>
<sequence length="336" mass="36164">MALLEVDDLHVTVTTEDGPASVIDGVSLRVDAGETVCLVGESGSGKSVTAMSVLRLNPEPAFAYPRGAIRVAGVDTLRMPARQLRATRGGTVAMVFQDPTTSLNPAHRIGDQIVEAIRAHQDMSRADARRRALEVLTDVAIAEPGRRLDQYPHQLSGGMRQRVLIAMALACRPRLLIADEPTTALDVTTQARILQLLRELGAKYELALLLVTHDLGVVAQMADRVLVMYAGRIVEAAASRDLFYDPLMPYTDGLLNSRPRGVADGGGLTPIPGAPPRLGDWGAGCRFAPRCRLAEARCRTEPPALTAADGGHLRACLLDVDDVRARRLVHRQAAAR</sequence>
<gene>
    <name evidence="9" type="ORF">RB614_36925</name>
</gene>
<keyword evidence="6 9" id="KW-0067">ATP-binding</keyword>
<dbReference type="SMART" id="SM00382">
    <property type="entry name" value="AAA"/>
    <property type="match status" value="1"/>
</dbReference>
<dbReference type="InterPro" id="IPR050388">
    <property type="entry name" value="ABC_Ni/Peptide_Import"/>
</dbReference>
<dbReference type="PROSITE" id="PS00211">
    <property type="entry name" value="ABC_TRANSPORTER_1"/>
    <property type="match status" value="1"/>
</dbReference>
<comment type="similarity">
    <text evidence="2">Belongs to the ABC transporter superfamily.</text>
</comment>
<evidence type="ECO:0000256" key="4">
    <source>
        <dbReference type="ARBA" id="ARBA00022475"/>
    </source>
</evidence>
<evidence type="ECO:0000256" key="3">
    <source>
        <dbReference type="ARBA" id="ARBA00022448"/>
    </source>
</evidence>
<comment type="subcellular location">
    <subcellularLocation>
        <location evidence="1">Cell membrane</location>
        <topology evidence="1">Peripheral membrane protein</topology>
    </subcellularLocation>
</comment>
<evidence type="ECO:0000313" key="10">
    <source>
        <dbReference type="Proteomes" id="UP001230908"/>
    </source>
</evidence>
<dbReference type="Pfam" id="PF00005">
    <property type="entry name" value="ABC_tran"/>
    <property type="match status" value="1"/>
</dbReference>
<dbReference type="RefSeq" id="WP_308717347.1">
    <property type="nucleotide sequence ID" value="NZ_JAVHUY010000051.1"/>
</dbReference>
<dbReference type="InterPro" id="IPR027417">
    <property type="entry name" value="P-loop_NTPase"/>
</dbReference>
<reference evidence="9 10" key="1">
    <citation type="submission" date="2023-08" db="EMBL/GenBank/DDBJ databases">
        <title>Phytohabitans sansha sp. nov., isolated from marine sediment.</title>
        <authorList>
            <person name="Zhao Y."/>
            <person name="Yi K."/>
        </authorList>
    </citation>
    <scope>NUCLEOTIDE SEQUENCE [LARGE SCALE GENOMIC DNA]</scope>
    <source>
        <strain evidence="9 10">ZYX-F-186</strain>
    </source>
</reference>
<comment type="caution">
    <text evidence="9">The sequence shown here is derived from an EMBL/GenBank/DDBJ whole genome shotgun (WGS) entry which is preliminary data.</text>
</comment>
<evidence type="ECO:0000256" key="2">
    <source>
        <dbReference type="ARBA" id="ARBA00005417"/>
    </source>
</evidence>
<dbReference type="Pfam" id="PF08352">
    <property type="entry name" value="oligo_HPY"/>
    <property type="match status" value="1"/>
</dbReference>
<name>A0ABU0ZST5_9ACTN</name>
<dbReference type="PANTHER" id="PTHR43297:SF2">
    <property type="entry name" value="DIPEPTIDE TRANSPORT ATP-BINDING PROTEIN DPPD"/>
    <property type="match status" value="1"/>
</dbReference>
<evidence type="ECO:0000256" key="1">
    <source>
        <dbReference type="ARBA" id="ARBA00004202"/>
    </source>
</evidence>
<dbReference type="Proteomes" id="UP001230908">
    <property type="component" value="Unassembled WGS sequence"/>
</dbReference>
<dbReference type="InterPro" id="IPR017871">
    <property type="entry name" value="ABC_transporter-like_CS"/>
</dbReference>
<dbReference type="CDD" id="cd03257">
    <property type="entry name" value="ABC_NikE_OppD_transporters"/>
    <property type="match status" value="1"/>
</dbReference>
<accession>A0ABU0ZST5</accession>
<dbReference type="EMBL" id="JAVHUY010000051">
    <property type="protein sequence ID" value="MDQ7910095.1"/>
    <property type="molecule type" value="Genomic_DNA"/>
</dbReference>
<dbReference type="InterPro" id="IPR003439">
    <property type="entry name" value="ABC_transporter-like_ATP-bd"/>
</dbReference>